<feature type="transmembrane region" description="Helical" evidence="3">
    <location>
        <begin position="97"/>
        <end position="130"/>
    </location>
</feature>
<protein>
    <submittedName>
        <fullName evidence="4">Uncharacterized protein</fullName>
    </submittedName>
</protein>
<comment type="caution">
    <text evidence="4">The sequence shown here is derived from an EMBL/GenBank/DDBJ whole genome shotgun (WGS) entry which is preliminary data.</text>
</comment>
<proteinExistence type="inferred from homology"/>
<evidence type="ECO:0000256" key="2">
    <source>
        <dbReference type="SAM" id="Coils"/>
    </source>
</evidence>
<keyword evidence="5" id="KW-1185">Reference proteome</keyword>
<gene>
    <name evidence="4" type="ORF">ABG768_024673</name>
</gene>
<keyword evidence="2" id="KW-0175">Coiled coil</keyword>
<reference evidence="4 5" key="1">
    <citation type="submission" date="2024-05" db="EMBL/GenBank/DDBJ databases">
        <title>A high-quality chromosomal-level genome assembly of Topmouth culter (Culter alburnus).</title>
        <authorList>
            <person name="Zhao H."/>
        </authorList>
    </citation>
    <scope>NUCLEOTIDE SEQUENCE [LARGE SCALE GENOMIC DNA]</scope>
    <source>
        <strain evidence="4">CATC2023</strain>
        <tissue evidence="4">Muscle</tissue>
    </source>
</reference>
<keyword evidence="3" id="KW-1133">Transmembrane helix</keyword>
<evidence type="ECO:0000313" key="5">
    <source>
        <dbReference type="Proteomes" id="UP001479290"/>
    </source>
</evidence>
<dbReference type="Pfam" id="PF05461">
    <property type="entry name" value="ApoL"/>
    <property type="match status" value="1"/>
</dbReference>
<name>A0AAW2AFE5_CULAL</name>
<feature type="transmembrane region" description="Helical" evidence="3">
    <location>
        <begin position="68"/>
        <end position="91"/>
    </location>
</feature>
<keyword evidence="3" id="KW-0472">Membrane</keyword>
<evidence type="ECO:0000256" key="3">
    <source>
        <dbReference type="SAM" id="Phobius"/>
    </source>
</evidence>
<dbReference type="GO" id="GO:0008289">
    <property type="term" value="F:lipid binding"/>
    <property type="evidence" value="ECO:0007669"/>
    <property type="project" value="InterPro"/>
</dbReference>
<dbReference type="PANTHER" id="PTHR14096">
    <property type="entry name" value="APOLIPOPROTEIN L"/>
    <property type="match status" value="1"/>
</dbReference>
<dbReference type="GO" id="GO:0006869">
    <property type="term" value="P:lipid transport"/>
    <property type="evidence" value="ECO:0007669"/>
    <property type="project" value="InterPro"/>
</dbReference>
<dbReference type="GO" id="GO:0005576">
    <property type="term" value="C:extracellular region"/>
    <property type="evidence" value="ECO:0007669"/>
    <property type="project" value="InterPro"/>
</dbReference>
<dbReference type="GO" id="GO:0016020">
    <property type="term" value="C:membrane"/>
    <property type="evidence" value="ECO:0007669"/>
    <property type="project" value="TreeGrafter"/>
</dbReference>
<dbReference type="Proteomes" id="UP001479290">
    <property type="component" value="Unassembled WGS sequence"/>
</dbReference>
<accession>A0AAW2AFE5</accession>
<evidence type="ECO:0000256" key="1">
    <source>
        <dbReference type="ARBA" id="ARBA00010090"/>
    </source>
</evidence>
<feature type="coiled-coil region" evidence="2">
    <location>
        <begin position="268"/>
        <end position="295"/>
    </location>
</feature>
<dbReference type="Gene3D" id="1.20.1170.10">
    <property type="match status" value="1"/>
</dbReference>
<sequence length="295" mass="32440">MASSGPLQRRNSIDLPPSIADVFRLKVEFIKLYDRDHPQLQQCLKKLQEIIKTFEKDFRGSTEGSRTAGWLGIFGGTAMVAGLGAAGLVLAPFTMGASAVIAGAAASVGVAGVGGVGGTVGVVTLAAAGFKSNKCRSEKKDQMDRLRKDIESELQEFQDKISPMAEKMKDLHECTENIMRDFKNLEKDASDLIKIQIEELAGLTEQMSENMRLITSIAVIYGGFSLVLDMISVIEYSRALDDMNKLAEKPIHEEIDESEIRSKAGKFIVETRKSINQLQNIIDELEKTKHKLAEF</sequence>
<organism evidence="4 5">
    <name type="scientific">Culter alburnus</name>
    <name type="common">Topmouth culter</name>
    <dbReference type="NCBI Taxonomy" id="194366"/>
    <lineage>
        <taxon>Eukaryota</taxon>
        <taxon>Metazoa</taxon>
        <taxon>Chordata</taxon>
        <taxon>Craniata</taxon>
        <taxon>Vertebrata</taxon>
        <taxon>Euteleostomi</taxon>
        <taxon>Actinopterygii</taxon>
        <taxon>Neopterygii</taxon>
        <taxon>Teleostei</taxon>
        <taxon>Ostariophysi</taxon>
        <taxon>Cypriniformes</taxon>
        <taxon>Xenocyprididae</taxon>
        <taxon>Xenocypridinae</taxon>
        <taxon>Culter</taxon>
    </lineage>
</organism>
<dbReference type="GO" id="GO:0042157">
    <property type="term" value="P:lipoprotein metabolic process"/>
    <property type="evidence" value="ECO:0007669"/>
    <property type="project" value="InterPro"/>
</dbReference>
<dbReference type="EMBL" id="JAWDJR010000007">
    <property type="protein sequence ID" value="KAK9971299.1"/>
    <property type="molecule type" value="Genomic_DNA"/>
</dbReference>
<evidence type="ECO:0000313" key="4">
    <source>
        <dbReference type="EMBL" id="KAK9971299.1"/>
    </source>
</evidence>
<dbReference type="InterPro" id="IPR008405">
    <property type="entry name" value="ApoL"/>
</dbReference>
<dbReference type="PANTHER" id="PTHR14096:SF28">
    <property type="entry name" value="APOLIPOPROTEIN L, 1-RELATED"/>
    <property type="match status" value="1"/>
</dbReference>
<dbReference type="AlphaFoldDB" id="A0AAW2AFE5"/>
<feature type="transmembrane region" description="Helical" evidence="3">
    <location>
        <begin position="213"/>
        <end position="234"/>
    </location>
</feature>
<keyword evidence="3" id="KW-0812">Transmembrane</keyword>
<comment type="similarity">
    <text evidence="1">Belongs to the apolipoprotein L family.</text>
</comment>